<evidence type="ECO:0000313" key="1">
    <source>
        <dbReference type="EMBL" id="MPC91838.1"/>
    </source>
</evidence>
<proteinExistence type="predicted"/>
<dbReference type="EMBL" id="VSRR010089153">
    <property type="protein sequence ID" value="MPC91838.1"/>
    <property type="molecule type" value="Genomic_DNA"/>
</dbReference>
<dbReference type="Proteomes" id="UP000324222">
    <property type="component" value="Unassembled WGS sequence"/>
</dbReference>
<sequence length="66" mass="7238">MRPQREPGREDTGNHSVCSTAYIPVNTSPGVFHRAAVQYNISVSFALSCSGGTSRFLGLNHSWTKR</sequence>
<accession>A0A5B7JFV9</accession>
<keyword evidence="2" id="KW-1185">Reference proteome</keyword>
<name>A0A5B7JFV9_PORTR</name>
<organism evidence="1 2">
    <name type="scientific">Portunus trituberculatus</name>
    <name type="common">Swimming crab</name>
    <name type="synonym">Neptunus trituberculatus</name>
    <dbReference type="NCBI Taxonomy" id="210409"/>
    <lineage>
        <taxon>Eukaryota</taxon>
        <taxon>Metazoa</taxon>
        <taxon>Ecdysozoa</taxon>
        <taxon>Arthropoda</taxon>
        <taxon>Crustacea</taxon>
        <taxon>Multicrustacea</taxon>
        <taxon>Malacostraca</taxon>
        <taxon>Eumalacostraca</taxon>
        <taxon>Eucarida</taxon>
        <taxon>Decapoda</taxon>
        <taxon>Pleocyemata</taxon>
        <taxon>Brachyura</taxon>
        <taxon>Eubrachyura</taxon>
        <taxon>Portunoidea</taxon>
        <taxon>Portunidae</taxon>
        <taxon>Portuninae</taxon>
        <taxon>Portunus</taxon>
    </lineage>
</organism>
<protein>
    <submittedName>
        <fullName evidence="1">Uncharacterized protein</fullName>
    </submittedName>
</protein>
<gene>
    <name evidence="1" type="ORF">E2C01_086898</name>
</gene>
<reference evidence="1 2" key="1">
    <citation type="submission" date="2019-05" db="EMBL/GenBank/DDBJ databases">
        <title>Another draft genome of Portunus trituberculatus and its Hox gene families provides insights of decapod evolution.</title>
        <authorList>
            <person name="Jeong J.-H."/>
            <person name="Song I."/>
            <person name="Kim S."/>
            <person name="Choi T."/>
            <person name="Kim D."/>
            <person name="Ryu S."/>
            <person name="Kim W."/>
        </authorList>
    </citation>
    <scope>NUCLEOTIDE SEQUENCE [LARGE SCALE GENOMIC DNA]</scope>
    <source>
        <tissue evidence="1">Muscle</tissue>
    </source>
</reference>
<comment type="caution">
    <text evidence="1">The sequence shown here is derived from an EMBL/GenBank/DDBJ whole genome shotgun (WGS) entry which is preliminary data.</text>
</comment>
<dbReference type="AlphaFoldDB" id="A0A5B7JFV9"/>
<evidence type="ECO:0000313" key="2">
    <source>
        <dbReference type="Proteomes" id="UP000324222"/>
    </source>
</evidence>